<evidence type="ECO:0000313" key="1">
    <source>
        <dbReference type="EMBL" id="SVE56844.1"/>
    </source>
</evidence>
<proteinExistence type="predicted"/>
<accession>A0A383EJQ1</accession>
<protein>
    <submittedName>
        <fullName evidence="1">Uncharacterized protein</fullName>
    </submittedName>
</protein>
<feature type="non-terminal residue" evidence="1">
    <location>
        <position position="1"/>
    </location>
</feature>
<name>A0A383EJQ1_9ZZZZ</name>
<dbReference type="EMBL" id="UINC01226383">
    <property type="protein sequence ID" value="SVE56844.1"/>
    <property type="molecule type" value="Genomic_DNA"/>
</dbReference>
<dbReference type="AlphaFoldDB" id="A0A383EJQ1"/>
<reference evidence="1" key="1">
    <citation type="submission" date="2018-05" db="EMBL/GenBank/DDBJ databases">
        <authorList>
            <person name="Lanie J.A."/>
            <person name="Ng W.-L."/>
            <person name="Kazmierczak K.M."/>
            <person name="Andrzejewski T.M."/>
            <person name="Davidsen T.M."/>
            <person name="Wayne K.J."/>
            <person name="Tettelin H."/>
            <person name="Glass J.I."/>
            <person name="Rusch D."/>
            <person name="Podicherti R."/>
            <person name="Tsui H.-C.T."/>
            <person name="Winkler M.E."/>
        </authorList>
    </citation>
    <scope>NUCLEOTIDE SEQUENCE</scope>
</reference>
<sequence>AFHLAPSKELMRGLFHGAVFLTYLRWLNMPAARIPKLEQRLDETFDSAKKMLDRLQEFADFQKVFEAEILVNQYFEEGHDITQLKHTIAHIMLREDAELHMFQVLEVAFRHFDLSTNAEEKRIHLLAATRYITAQKLMKGILWSTENAERLQRGELLSEREDDN</sequence>
<organism evidence="1">
    <name type="scientific">marine metagenome</name>
    <dbReference type="NCBI Taxonomy" id="408172"/>
    <lineage>
        <taxon>unclassified sequences</taxon>
        <taxon>metagenomes</taxon>
        <taxon>ecological metagenomes</taxon>
    </lineage>
</organism>
<gene>
    <name evidence="1" type="ORF">METZ01_LOCUS509698</name>
</gene>